<accession>A0A6L2P5P6</accession>
<gene>
    <name evidence="1" type="ORF">Tci_065644</name>
</gene>
<evidence type="ECO:0000313" key="1">
    <source>
        <dbReference type="EMBL" id="GEU93666.1"/>
    </source>
</evidence>
<reference evidence="1" key="1">
    <citation type="journal article" date="2019" name="Sci. Rep.">
        <title>Draft genome of Tanacetum cinerariifolium, the natural source of mosquito coil.</title>
        <authorList>
            <person name="Yamashiro T."/>
            <person name="Shiraishi A."/>
            <person name="Satake H."/>
            <person name="Nakayama K."/>
        </authorList>
    </citation>
    <scope>NUCLEOTIDE SEQUENCE</scope>
</reference>
<comment type="caution">
    <text evidence="1">The sequence shown here is derived from an EMBL/GenBank/DDBJ whole genome shotgun (WGS) entry which is preliminary data.</text>
</comment>
<dbReference type="Gene3D" id="3.10.10.10">
    <property type="entry name" value="HIV Type 1 Reverse Transcriptase, subunit A, domain 1"/>
    <property type="match status" value="1"/>
</dbReference>
<proteinExistence type="predicted"/>
<dbReference type="AlphaFoldDB" id="A0A6L2P5P6"/>
<dbReference type="GO" id="GO:0003964">
    <property type="term" value="F:RNA-directed DNA polymerase activity"/>
    <property type="evidence" value="ECO:0007669"/>
    <property type="project" value="UniProtKB-KW"/>
</dbReference>
<dbReference type="InterPro" id="IPR053134">
    <property type="entry name" value="RNA-dir_DNA_polymerase"/>
</dbReference>
<keyword evidence="1" id="KW-0548">Nucleotidyltransferase</keyword>
<keyword evidence="1" id="KW-0808">Transferase</keyword>
<name>A0A6L2P5P6_TANCI</name>
<dbReference type="InterPro" id="IPR043502">
    <property type="entry name" value="DNA/RNA_pol_sf"/>
</dbReference>
<protein>
    <submittedName>
        <fullName evidence="1">Putative reverse transcriptase domain-containing protein</fullName>
    </submittedName>
</protein>
<dbReference type="EMBL" id="BKCJ010010904">
    <property type="protein sequence ID" value="GEU93666.1"/>
    <property type="molecule type" value="Genomic_DNA"/>
</dbReference>
<sequence>MVKMPLVDLKVLEDESFRMCIDFRELSKIYLYSDCHQIRVHEDEIPKAAFRMRYGRYEFTVIPFRATKEREVSCEAQQGQSEVKRKLFGSCRKNIEGLNMRQRRWMELFSEYGCEIKYLMGKQEDVSGNGLRRPKHASTEMLRGLDQRIEKRDGDEAVARHEVHVSSIPDRDGMYIEVLARNVEVVRNTSRYEYCLPSID</sequence>
<dbReference type="SUPFAM" id="SSF56672">
    <property type="entry name" value="DNA/RNA polymerases"/>
    <property type="match status" value="1"/>
</dbReference>
<keyword evidence="1" id="KW-0695">RNA-directed DNA polymerase</keyword>
<dbReference type="PANTHER" id="PTHR24559:SF444">
    <property type="entry name" value="REVERSE TRANSCRIPTASE DOMAIN-CONTAINING PROTEIN"/>
    <property type="match status" value="1"/>
</dbReference>
<dbReference type="PANTHER" id="PTHR24559">
    <property type="entry name" value="TRANSPOSON TY3-I GAG-POL POLYPROTEIN"/>
    <property type="match status" value="1"/>
</dbReference>
<organism evidence="1">
    <name type="scientific">Tanacetum cinerariifolium</name>
    <name type="common">Dalmatian daisy</name>
    <name type="synonym">Chrysanthemum cinerariifolium</name>
    <dbReference type="NCBI Taxonomy" id="118510"/>
    <lineage>
        <taxon>Eukaryota</taxon>
        <taxon>Viridiplantae</taxon>
        <taxon>Streptophyta</taxon>
        <taxon>Embryophyta</taxon>
        <taxon>Tracheophyta</taxon>
        <taxon>Spermatophyta</taxon>
        <taxon>Magnoliopsida</taxon>
        <taxon>eudicotyledons</taxon>
        <taxon>Gunneridae</taxon>
        <taxon>Pentapetalae</taxon>
        <taxon>asterids</taxon>
        <taxon>campanulids</taxon>
        <taxon>Asterales</taxon>
        <taxon>Asteraceae</taxon>
        <taxon>Asteroideae</taxon>
        <taxon>Anthemideae</taxon>
        <taxon>Anthemidinae</taxon>
        <taxon>Tanacetum</taxon>
    </lineage>
</organism>